<dbReference type="InterPro" id="IPR005607">
    <property type="entry name" value="BSD_dom"/>
</dbReference>
<dbReference type="Gene3D" id="6.10.140.1200">
    <property type="match status" value="1"/>
</dbReference>
<dbReference type="GO" id="GO:0000439">
    <property type="term" value="C:transcription factor TFIIH core complex"/>
    <property type="evidence" value="ECO:0007669"/>
    <property type="project" value="InterPro"/>
</dbReference>
<dbReference type="PROSITE" id="PS50858">
    <property type="entry name" value="BSD"/>
    <property type="match status" value="1"/>
</dbReference>
<dbReference type="Pfam" id="PF03909">
    <property type="entry name" value="BSD"/>
    <property type="match status" value="1"/>
</dbReference>
<evidence type="ECO:0000313" key="3">
    <source>
        <dbReference type="EMBL" id="KAK6947141.1"/>
    </source>
</evidence>
<accession>A0AAN8WFR6</accession>
<dbReference type="EMBL" id="JBAMMX010000001">
    <property type="protein sequence ID" value="KAK6947141.1"/>
    <property type="molecule type" value="Genomic_DNA"/>
</dbReference>
<feature type="region of interest" description="Disordered" evidence="1">
    <location>
        <begin position="433"/>
        <end position="452"/>
    </location>
</feature>
<organism evidence="3 4">
    <name type="scientific">Dillenia turbinata</name>
    <dbReference type="NCBI Taxonomy" id="194707"/>
    <lineage>
        <taxon>Eukaryota</taxon>
        <taxon>Viridiplantae</taxon>
        <taxon>Streptophyta</taxon>
        <taxon>Embryophyta</taxon>
        <taxon>Tracheophyta</taxon>
        <taxon>Spermatophyta</taxon>
        <taxon>Magnoliopsida</taxon>
        <taxon>eudicotyledons</taxon>
        <taxon>Gunneridae</taxon>
        <taxon>Pentapetalae</taxon>
        <taxon>Dilleniales</taxon>
        <taxon>Dilleniaceae</taxon>
        <taxon>Dillenia</taxon>
    </lineage>
</organism>
<dbReference type="AlphaFoldDB" id="A0AAN8WFR6"/>
<dbReference type="InterPro" id="IPR035925">
    <property type="entry name" value="BSD_dom_sf"/>
</dbReference>
<feature type="domain" description="BSD" evidence="2">
    <location>
        <begin position="151"/>
        <end position="203"/>
    </location>
</feature>
<dbReference type="SMART" id="SM00751">
    <property type="entry name" value="BSD"/>
    <property type="match status" value="2"/>
</dbReference>
<reference evidence="3 4" key="1">
    <citation type="submission" date="2023-12" db="EMBL/GenBank/DDBJ databases">
        <title>A high-quality genome assembly for Dillenia turbinata (Dilleniales).</title>
        <authorList>
            <person name="Chanderbali A."/>
        </authorList>
    </citation>
    <scope>NUCLEOTIDE SEQUENCE [LARGE SCALE GENOMIC DNA]</scope>
    <source>
        <strain evidence="3">LSX21</strain>
        <tissue evidence="3">Leaf</tissue>
    </source>
</reference>
<evidence type="ECO:0000313" key="4">
    <source>
        <dbReference type="Proteomes" id="UP001370490"/>
    </source>
</evidence>
<gene>
    <name evidence="3" type="ORF">RJ641_000614</name>
</gene>
<keyword evidence="4" id="KW-1185">Reference proteome</keyword>
<dbReference type="GO" id="GO:0006351">
    <property type="term" value="P:DNA-templated transcription"/>
    <property type="evidence" value="ECO:0007669"/>
    <property type="project" value="InterPro"/>
</dbReference>
<dbReference type="SUPFAM" id="SSF140383">
    <property type="entry name" value="BSD domain-like"/>
    <property type="match status" value="2"/>
</dbReference>
<dbReference type="InterPro" id="IPR027079">
    <property type="entry name" value="Tfb1/GTF2H1"/>
</dbReference>
<protein>
    <submittedName>
        <fullName evidence="3">BSD domain</fullName>
    </submittedName>
</protein>
<comment type="caution">
    <text evidence="3">The sequence shown here is derived from an EMBL/GenBank/DDBJ whole genome shotgun (WGS) entry which is preliminary data.</text>
</comment>
<proteinExistence type="predicted"/>
<dbReference type="Proteomes" id="UP001370490">
    <property type="component" value="Unassembled WGS sequence"/>
</dbReference>
<sequence length="475" mass="54205">MVSEQVVMRAKYKTSVNDPGLHGVLIMTEEKCVFMPNDTTSTVKVDFAFKSVKGHKFTKEAPNKQALLNLTHDAAPVEVIFLSFLHFKIETFAENLRKLHKQFVISGVLTEAEFWAARTKMLEGATSRKLKQKVGFKSAMISDVKPMTDGRTNKVTFNLTPEIIHQIFAEKPAVHEAFLKFVPSKMTELDFWNKYCREEYLHRTKNSIAAAAEAAEDEDLAVFLKQDDILANEARRKIQRVDPTLDMEADQGDDYLHLPLNYLMKHLMEQHDGTANQERLDRISRVTEIEDLGIVKLCIKYYLSCTRIHEIILILSKLMHLKLWEIHLSDTKPMKYRLSSRVAYQSLRESIAEIKSVGLTDPLLKLEVALKVFNGLTQNISSAKYHLGKNPYESFLDNLPNQTKEELLRIPFFESRMHGKQIEGCHGPDLSKATDTQLATSEHTTPQEAFLTSPTSNLNENIVEAITIEDIRETP</sequence>
<dbReference type="PANTHER" id="PTHR12856">
    <property type="entry name" value="TRANSCRIPTION INITIATION FACTOR IIH-RELATED"/>
    <property type="match status" value="1"/>
</dbReference>
<name>A0AAN8WFR6_9MAGN</name>
<evidence type="ECO:0000259" key="2">
    <source>
        <dbReference type="PROSITE" id="PS50858"/>
    </source>
</evidence>
<evidence type="ECO:0000256" key="1">
    <source>
        <dbReference type="SAM" id="MobiDB-lite"/>
    </source>
</evidence>
<dbReference type="GO" id="GO:0006289">
    <property type="term" value="P:nucleotide-excision repair"/>
    <property type="evidence" value="ECO:0007669"/>
    <property type="project" value="InterPro"/>
</dbReference>